<gene>
    <name evidence="2" type="ORF">B0H15DRAFT_777048</name>
</gene>
<accession>A0AAD6XR01</accession>
<dbReference type="Pfam" id="PF00620">
    <property type="entry name" value="RhoGAP"/>
    <property type="match status" value="1"/>
</dbReference>
<dbReference type="InterPro" id="IPR008936">
    <property type="entry name" value="Rho_GTPase_activation_prot"/>
</dbReference>
<protein>
    <recommendedName>
        <fullName evidence="1">Rho-GAP domain-containing protein</fullName>
    </recommendedName>
</protein>
<feature type="domain" description="Rho-GAP" evidence="1">
    <location>
        <begin position="26"/>
        <end position="116"/>
    </location>
</feature>
<proteinExistence type="predicted"/>
<comment type="caution">
    <text evidence="2">The sequence shown here is derived from an EMBL/GenBank/DDBJ whole genome shotgun (WGS) entry which is preliminary data.</text>
</comment>
<dbReference type="EMBL" id="JARJCN010000017">
    <property type="protein sequence ID" value="KAJ7092937.1"/>
    <property type="molecule type" value="Genomic_DNA"/>
</dbReference>
<dbReference type="SUPFAM" id="SSF48350">
    <property type="entry name" value="GTPase activation domain, GAP"/>
    <property type="match status" value="1"/>
</dbReference>
<dbReference type="Proteomes" id="UP001222325">
    <property type="component" value="Unassembled WGS sequence"/>
</dbReference>
<name>A0AAD6XR01_9AGAR</name>
<dbReference type="AlphaFoldDB" id="A0AAD6XR01"/>
<evidence type="ECO:0000313" key="2">
    <source>
        <dbReference type="EMBL" id="KAJ7092937.1"/>
    </source>
</evidence>
<keyword evidence="3" id="KW-1185">Reference proteome</keyword>
<sequence length="135" mass="14747">MNVSQVTSVWTAGQISPFEFSPDAKDESRPIAFGETLLRLLGSLTEPIVSSAVHARCVEMTSRDEAFEMLDEFPPAAVNVWISVTAFLHFVCQSTANPEAKAKRIAGVFAPVLLQDTANAVSPVGRRNFLLYFIS</sequence>
<evidence type="ECO:0000259" key="1">
    <source>
        <dbReference type="Pfam" id="PF00620"/>
    </source>
</evidence>
<dbReference type="InterPro" id="IPR000198">
    <property type="entry name" value="RhoGAP_dom"/>
</dbReference>
<dbReference type="Gene3D" id="1.10.555.10">
    <property type="entry name" value="Rho GTPase activation protein"/>
    <property type="match status" value="1"/>
</dbReference>
<organism evidence="2 3">
    <name type="scientific">Mycena belliarum</name>
    <dbReference type="NCBI Taxonomy" id="1033014"/>
    <lineage>
        <taxon>Eukaryota</taxon>
        <taxon>Fungi</taxon>
        <taxon>Dikarya</taxon>
        <taxon>Basidiomycota</taxon>
        <taxon>Agaricomycotina</taxon>
        <taxon>Agaricomycetes</taxon>
        <taxon>Agaricomycetidae</taxon>
        <taxon>Agaricales</taxon>
        <taxon>Marasmiineae</taxon>
        <taxon>Mycenaceae</taxon>
        <taxon>Mycena</taxon>
    </lineage>
</organism>
<evidence type="ECO:0000313" key="3">
    <source>
        <dbReference type="Proteomes" id="UP001222325"/>
    </source>
</evidence>
<reference evidence="2" key="1">
    <citation type="submission" date="2023-03" db="EMBL/GenBank/DDBJ databases">
        <title>Massive genome expansion in bonnet fungi (Mycena s.s.) driven by repeated elements and novel gene families across ecological guilds.</title>
        <authorList>
            <consortium name="Lawrence Berkeley National Laboratory"/>
            <person name="Harder C.B."/>
            <person name="Miyauchi S."/>
            <person name="Viragh M."/>
            <person name="Kuo A."/>
            <person name="Thoen E."/>
            <person name="Andreopoulos B."/>
            <person name="Lu D."/>
            <person name="Skrede I."/>
            <person name="Drula E."/>
            <person name="Henrissat B."/>
            <person name="Morin E."/>
            <person name="Kohler A."/>
            <person name="Barry K."/>
            <person name="LaButti K."/>
            <person name="Morin E."/>
            <person name="Salamov A."/>
            <person name="Lipzen A."/>
            <person name="Mereny Z."/>
            <person name="Hegedus B."/>
            <person name="Baldrian P."/>
            <person name="Stursova M."/>
            <person name="Weitz H."/>
            <person name="Taylor A."/>
            <person name="Grigoriev I.V."/>
            <person name="Nagy L.G."/>
            <person name="Martin F."/>
            <person name="Kauserud H."/>
        </authorList>
    </citation>
    <scope>NUCLEOTIDE SEQUENCE</scope>
    <source>
        <strain evidence="2">CBHHK173m</strain>
    </source>
</reference>
<dbReference type="GO" id="GO:0007165">
    <property type="term" value="P:signal transduction"/>
    <property type="evidence" value="ECO:0007669"/>
    <property type="project" value="InterPro"/>
</dbReference>